<dbReference type="Gene3D" id="1.25.40.570">
    <property type="match status" value="1"/>
</dbReference>
<dbReference type="PANTHER" id="PTHR14145">
    <property type="entry name" value="26S PROTESOME SUBUNIT 6"/>
    <property type="match status" value="1"/>
</dbReference>
<dbReference type="InterPro" id="IPR036390">
    <property type="entry name" value="WH_DNA-bd_sf"/>
</dbReference>
<dbReference type="EMBL" id="BLLF01001077">
    <property type="protein sequence ID" value="GFH16965.1"/>
    <property type="molecule type" value="Genomic_DNA"/>
</dbReference>
<dbReference type="Proteomes" id="UP000485058">
    <property type="component" value="Unassembled WGS sequence"/>
</dbReference>
<dbReference type="InterPro" id="IPR000717">
    <property type="entry name" value="PCI_dom"/>
</dbReference>
<evidence type="ECO:0000256" key="1">
    <source>
        <dbReference type="ARBA" id="ARBA00022942"/>
    </source>
</evidence>
<evidence type="ECO:0000259" key="2">
    <source>
        <dbReference type="PROSITE" id="PS50250"/>
    </source>
</evidence>
<gene>
    <name evidence="3" type="ORF">HaLaN_13491</name>
</gene>
<dbReference type="Pfam" id="PF10602">
    <property type="entry name" value="RPN7"/>
    <property type="match status" value="1"/>
</dbReference>
<dbReference type="PROSITE" id="PS50250">
    <property type="entry name" value="PCI"/>
    <property type="match status" value="1"/>
</dbReference>
<evidence type="ECO:0000313" key="3">
    <source>
        <dbReference type="EMBL" id="GFH16965.1"/>
    </source>
</evidence>
<accession>A0A699Z5X0</accession>
<name>A0A699Z5X0_HAELA</name>
<dbReference type="AlphaFoldDB" id="A0A699Z5X0"/>
<keyword evidence="4" id="KW-1185">Reference proteome</keyword>
<dbReference type="GO" id="GO:0000502">
    <property type="term" value="C:proteasome complex"/>
    <property type="evidence" value="ECO:0007669"/>
    <property type="project" value="UniProtKB-KW"/>
</dbReference>
<dbReference type="SUPFAM" id="SSF46785">
    <property type="entry name" value="Winged helix' DNA-binding domain"/>
    <property type="match status" value="1"/>
</dbReference>
<dbReference type="InterPro" id="IPR049549">
    <property type="entry name" value="RPN7_PSMD6_C"/>
</dbReference>
<feature type="non-terminal residue" evidence="3">
    <location>
        <position position="1"/>
    </location>
</feature>
<evidence type="ECO:0000313" key="4">
    <source>
        <dbReference type="Proteomes" id="UP000485058"/>
    </source>
</evidence>
<organism evidence="3 4">
    <name type="scientific">Haematococcus lacustris</name>
    <name type="common">Green alga</name>
    <name type="synonym">Haematococcus pluvialis</name>
    <dbReference type="NCBI Taxonomy" id="44745"/>
    <lineage>
        <taxon>Eukaryota</taxon>
        <taxon>Viridiplantae</taxon>
        <taxon>Chlorophyta</taxon>
        <taxon>core chlorophytes</taxon>
        <taxon>Chlorophyceae</taxon>
        <taxon>CS clade</taxon>
        <taxon>Chlamydomonadales</taxon>
        <taxon>Haematococcaceae</taxon>
        <taxon>Haematococcus</taxon>
    </lineage>
</organism>
<dbReference type="InterPro" id="IPR045135">
    <property type="entry name" value="Rpn7_N"/>
</dbReference>
<comment type="caution">
    <text evidence="3">The sequence shown here is derived from an EMBL/GenBank/DDBJ whole genome shotgun (WGS) entry which is preliminary data.</text>
</comment>
<dbReference type="SMART" id="SM00088">
    <property type="entry name" value="PINT"/>
    <property type="match status" value="1"/>
</dbReference>
<keyword evidence="1" id="KW-0647">Proteasome</keyword>
<dbReference type="InterPro" id="IPR019585">
    <property type="entry name" value="Rpn7/CSN1"/>
</dbReference>
<proteinExistence type="predicted"/>
<dbReference type="GO" id="GO:0043161">
    <property type="term" value="P:proteasome-mediated ubiquitin-dependent protein catabolic process"/>
    <property type="evidence" value="ECO:0007669"/>
    <property type="project" value="TreeGrafter"/>
</dbReference>
<dbReference type="Pfam" id="PF01399">
    <property type="entry name" value="PCI"/>
    <property type="match status" value="1"/>
</dbReference>
<feature type="domain" description="PCI" evidence="2">
    <location>
        <begin position="5"/>
        <end position="173"/>
    </location>
</feature>
<sequence length="202" mass="22764">MYSRDFKQASALFQDAIATFSATELFSYQQVIFYVVVTSIIALDRVELKAKVVDAPEILTAIGQTPHLKEYLDSLYSCQYQVFFRAFNEIITLIKSDPYLAAHVRYYMREVRVVAYAQFLESYKSVTLASMAAAFDVSPSFIDLELAGLIVSGRLNAKIDKVAGVIETNRPDAKNALYHDSIKKGDLLLNRIQKLSKVIDVE</sequence>
<protein>
    <submittedName>
        <fullName evidence="3">PCI domain-containing protein</fullName>
    </submittedName>
</protein>
<dbReference type="Pfam" id="PF21154">
    <property type="entry name" value="RPN7_PSMD6_C"/>
    <property type="match status" value="1"/>
</dbReference>
<dbReference type="PANTHER" id="PTHR14145:SF1">
    <property type="entry name" value="26S PROTEASOME NON-ATPASE REGULATORY SUBUNIT 6"/>
    <property type="match status" value="1"/>
</dbReference>
<reference evidence="3 4" key="1">
    <citation type="submission" date="2020-02" db="EMBL/GenBank/DDBJ databases">
        <title>Draft genome sequence of Haematococcus lacustris strain NIES-144.</title>
        <authorList>
            <person name="Morimoto D."/>
            <person name="Nakagawa S."/>
            <person name="Yoshida T."/>
            <person name="Sawayama S."/>
        </authorList>
    </citation>
    <scope>NUCLEOTIDE SEQUENCE [LARGE SCALE GENOMIC DNA]</scope>
    <source>
        <strain evidence="3 4">NIES-144</strain>
    </source>
</reference>